<evidence type="ECO:0000313" key="3">
    <source>
        <dbReference type="Proteomes" id="UP000092612"/>
    </source>
</evidence>
<feature type="transmembrane region" description="Helical" evidence="1">
    <location>
        <begin position="86"/>
        <end position="107"/>
    </location>
</feature>
<dbReference type="STRING" id="996801.BW723_08195"/>
<keyword evidence="1" id="KW-0812">Transmembrane</keyword>
<sequence length="122" mass="14340">MNQFTYIFYILISSCIVIYVGNFCYKNGKIYILNYFPDDINFGNGINKLLRIAYYLLNIGLAIWSLHSMREIYNSKEMIIEVSARLSYILLIIGSLHFLNIYVVYLIHKHLKNQSKTSIKNN</sequence>
<dbReference type="RefSeq" id="WP_068356246.1">
    <property type="nucleotide sequence ID" value="NZ_CP019337.1"/>
</dbReference>
<dbReference type="EMBL" id="LSFL01000003">
    <property type="protein sequence ID" value="OBY67601.1"/>
    <property type="molecule type" value="Genomic_DNA"/>
</dbReference>
<dbReference type="KEGG" id="prn:BW723_08195"/>
<protein>
    <submittedName>
        <fullName evidence="2">Uncharacterized protein</fullName>
    </submittedName>
</protein>
<evidence type="ECO:0000313" key="2">
    <source>
        <dbReference type="EMBL" id="OBY67601.1"/>
    </source>
</evidence>
<comment type="caution">
    <text evidence="2">The sequence shown here is derived from an EMBL/GenBank/DDBJ whole genome shotgun (WGS) entry which is preliminary data.</text>
</comment>
<proteinExistence type="predicted"/>
<reference evidence="3" key="1">
    <citation type="submission" date="2016-02" db="EMBL/GenBank/DDBJ databases">
        <title>Paenibacillus sp. LPB0068, isolated from Crassostrea gigas.</title>
        <authorList>
            <person name="Shin S.-K."/>
            <person name="Yi H."/>
        </authorList>
    </citation>
    <scope>NUCLEOTIDE SEQUENCE [LARGE SCALE GENOMIC DNA]</scope>
    <source>
        <strain evidence="3">KCTC 23969</strain>
    </source>
</reference>
<keyword evidence="1" id="KW-1133">Transmembrane helix</keyword>
<keyword evidence="3" id="KW-1185">Reference proteome</keyword>
<keyword evidence="1" id="KW-0472">Membrane</keyword>
<dbReference type="AlphaFoldDB" id="A0A1B8U6X0"/>
<organism evidence="2 3">
    <name type="scientific">Polaribacter reichenbachii</name>
    <dbReference type="NCBI Taxonomy" id="996801"/>
    <lineage>
        <taxon>Bacteria</taxon>
        <taxon>Pseudomonadati</taxon>
        <taxon>Bacteroidota</taxon>
        <taxon>Flavobacteriia</taxon>
        <taxon>Flavobacteriales</taxon>
        <taxon>Flavobacteriaceae</taxon>
    </lineage>
</organism>
<feature type="transmembrane region" description="Helical" evidence="1">
    <location>
        <begin position="6"/>
        <end position="25"/>
    </location>
</feature>
<name>A0A1B8U6X0_9FLAO</name>
<dbReference type="OrthoDB" id="1438492at2"/>
<dbReference type="Proteomes" id="UP000092612">
    <property type="component" value="Unassembled WGS sequence"/>
</dbReference>
<feature type="transmembrane region" description="Helical" evidence="1">
    <location>
        <begin position="49"/>
        <end position="66"/>
    </location>
</feature>
<evidence type="ECO:0000256" key="1">
    <source>
        <dbReference type="SAM" id="Phobius"/>
    </source>
</evidence>
<accession>A0A1B8U6X0</accession>
<gene>
    <name evidence="2" type="ORF">LPB301_01295</name>
</gene>